<dbReference type="Proteomes" id="UP001597229">
    <property type="component" value="Unassembled WGS sequence"/>
</dbReference>
<dbReference type="EMBL" id="JBHTLX010000005">
    <property type="protein sequence ID" value="MFD1246754.1"/>
    <property type="molecule type" value="Genomic_DNA"/>
</dbReference>
<dbReference type="PRINTS" id="PR00368">
    <property type="entry name" value="FADPNR"/>
</dbReference>
<keyword evidence="8" id="KW-1185">Reference proteome</keyword>
<evidence type="ECO:0000256" key="2">
    <source>
        <dbReference type="ARBA" id="ARBA00022630"/>
    </source>
</evidence>
<dbReference type="SUPFAM" id="SSF55424">
    <property type="entry name" value="FAD/NAD-linked reductases, dimerisation (C-terminal) domain"/>
    <property type="match status" value="1"/>
</dbReference>
<evidence type="ECO:0000259" key="5">
    <source>
        <dbReference type="Pfam" id="PF07992"/>
    </source>
</evidence>
<dbReference type="Pfam" id="PF14759">
    <property type="entry name" value="Reductase_C"/>
    <property type="match status" value="1"/>
</dbReference>
<dbReference type="RefSeq" id="WP_367917768.1">
    <property type="nucleotide sequence ID" value="NZ_BAABAC010000005.1"/>
</dbReference>
<reference evidence="8" key="1">
    <citation type="journal article" date="2019" name="Int. J. Syst. Evol. Microbiol.">
        <title>The Global Catalogue of Microorganisms (GCM) 10K type strain sequencing project: providing services to taxonomists for standard genome sequencing and annotation.</title>
        <authorList>
            <consortium name="The Broad Institute Genomics Platform"/>
            <consortium name="The Broad Institute Genome Sequencing Center for Infectious Disease"/>
            <person name="Wu L."/>
            <person name="Ma J."/>
        </authorList>
    </citation>
    <scope>NUCLEOTIDE SEQUENCE [LARGE SCALE GENOMIC DNA]</scope>
    <source>
        <strain evidence="8">CCUG 52478</strain>
    </source>
</reference>
<keyword evidence="3" id="KW-0274">FAD</keyword>
<dbReference type="InterPro" id="IPR050446">
    <property type="entry name" value="FAD-oxidoreductase/Apoptosis"/>
</dbReference>
<evidence type="ECO:0000313" key="7">
    <source>
        <dbReference type="EMBL" id="MFD1246754.1"/>
    </source>
</evidence>
<dbReference type="SUPFAM" id="SSF51905">
    <property type="entry name" value="FAD/NAD(P)-binding domain"/>
    <property type="match status" value="2"/>
</dbReference>
<name>A0ABW3VVQ3_9ACTN</name>
<dbReference type="InterPro" id="IPR016156">
    <property type="entry name" value="FAD/NAD-linked_Rdtase_dimer_sf"/>
</dbReference>
<dbReference type="PANTHER" id="PTHR43557:SF2">
    <property type="entry name" value="RIESKE DOMAIN-CONTAINING PROTEIN-RELATED"/>
    <property type="match status" value="1"/>
</dbReference>
<dbReference type="PANTHER" id="PTHR43557">
    <property type="entry name" value="APOPTOSIS-INDUCING FACTOR 1"/>
    <property type="match status" value="1"/>
</dbReference>
<evidence type="ECO:0000259" key="6">
    <source>
        <dbReference type="Pfam" id="PF14759"/>
    </source>
</evidence>
<feature type="domain" description="FAD/NAD(P)-binding" evidence="5">
    <location>
        <begin position="3"/>
        <end position="299"/>
    </location>
</feature>
<evidence type="ECO:0000256" key="4">
    <source>
        <dbReference type="ARBA" id="ARBA00023002"/>
    </source>
</evidence>
<accession>A0ABW3VVQ3</accession>
<evidence type="ECO:0000256" key="1">
    <source>
        <dbReference type="ARBA" id="ARBA00001974"/>
    </source>
</evidence>
<evidence type="ECO:0000313" key="8">
    <source>
        <dbReference type="Proteomes" id="UP001597229"/>
    </source>
</evidence>
<dbReference type="InterPro" id="IPR023753">
    <property type="entry name" value="FAD/NAD-binding_dom"/>
</dbReference>
<sequence length="393" mass="41786">MRRVVVVGGSLAGVNAVEELRHRGFQGEITLVSGEDDLPYDKPPLSKAALKEGPQHQQLALKDAAWYDEHGIDVLLASRAVGLDTRARRVALEDGRALDYDGLVIATGCSSRPLNGLAEQARIHVVRDLADATALHGELRAGRHLVVIGAGFIGLEVAATARSLGLDVSVVESAPVPLTRVLGNETGGWFRDFHAGHGITLHCGTGVSRIEAGAGGSQVHLADGTVLKADLIVAGIGVVPATGWLQGSGVDLFDGVVCDPTLRTTAPEVVAAGDLVRWHNSLFDETMRVEQWLNAVDQGAHAARTLLGEAEPFAHVPYFWSDQFDAKVRFVGRADATDQVEVRHPRDNAVVTLFGHADVVRGALCINAPRQLALLKRAIQSGTSWQDALDIVG</sequence>
<dbReference type="PRINTS" id="PR00411">
    <property type="entry name" value="PNDRDTASEI"/>
</dbReference>
<dbReference type="Gene3D" id="3.50.50.60">
    <property type="entry name" value="FAD/NAD(P)-binding domain"/>
    <property type="match status" value="2"/>
</dbReference>
<dbReference type="InterPro" id="IPR036188">
    <property type="entry name" value="FAD/NAD-bd_sf"/>
</dbReference>
<gene>
    <name evidence="7" type="ORF">ACFQ3F_03030</name>
</gene>
<comment type="cofactor">
    <cofactor evidence="1">
        <name>FAD</name>
        <dbReference type="ChEBI" id="CHEBI:57692"/>
    </cofactor>
</comment>
<dbReference type="Pfam" id="PF07992">
    <property type="entry name" value="Pyr_redox_2"/>
    <property type="match status" value="1"/>
</dbReference>
<proteinExistence type="predicted"/>
<dbReference type="Gene3D" id="3.30.390.30">
    <property type="match status" value="1"/>
</dbReference>
<feature type="domain" description="Reductase C-terminal" evidence="6">
    <location>
        <begin position="318"/>
        <end position="387"/>
    </location>
</feature>
<protein>
    <submittedName>
        <fullName evidence="7">NAD(P)/FAD-dependent oxidoreductase</fullName>
    </submittedName>
</protein>
<evidence type="ECO:0000256" key="3">
    <source>
        <dbReference type="ARBA" id="ARBA00022827"/>
    </source>
</evidence>
<dbReference type="InterPro" id="IPR028202">
    <property type="entry name" value="Reductase_C"/>
</dbReference>
<keyword evidence="4" id="KW-0560">Oxidoreductase</keyword>
<keyword evidence="2" id="KW-0285">Flavoprotein</keyword>
<comment type="caution">
    <text evidence="7">The sequence shown here is derived from an EMBL/GenBank/DDBJ whole genome shotgun (WGS) entry which is preliminary data.</text>
</comment>
<organism evidence="7 8">
    <name type="scientific">Nocardioides ginsengisoli</name>
    <dbReference type="NCBI Taxonomy" id="363868"/>
    <lineage>
        <taxon>Bacteria</taxon>
        <taxon>Bacillati</taxon>
        <taxon>Actinomycetota</taxon>
        <taxon>Actinomycetes</taxon>
        <taxon>Propionibacteriales</taxon>
        <taxon>Nocardioidaceae</taxon>
        <taxon>Nocardioides</taxon>
    </lineage>
</organism>